<dbReference type="GO" id="GO:0008270">
    <property type="term" value="F:zinc ion binding"/>
    <property type="evidence" value="ECO:0007669"/>
    <property type="project" value="UniProtKB-KW"/>
</dbReference>
<dbReference type="AlphaFoldDB" id="A0A9W9XZN9"/>
<feature type="region of interest" description="Disordered" evidence="7">
    <location>
        <begin position="348"/>
        <end position="367"/>
    </location>
</feature>
<evidence type="ECO:0000256" key="6">
    <source>
        <dbReference type="ARBA" id="ARBA00023242"/>
    </source>
</evidence>
<comment type="caution">
    <text evidence="9">The sequence shown here is derived from an EMBL/GenBank/DDBJ whole genome shotgun (WGS) entry which is preliminary data.</text>
</comment>
<evidence type="ECO:0000313" key="10">
    <source>
        <dbReference type="Proteomes" id="UP001149954"/>
    </source>
</evidence>
<feature type="compositionally biased region" description="Basic residues" evidence="7">
    <location>
        <begin position="43"/>
        <end position="52"/>
    </location>
</feature>
<feature type="domain" description="Xylanolytic transcriptional activator regulatory" evidence="8">
    <location>
        <begin position="281"/>
        <end position="570"/>
    </location>
</feature>
<feature type="region of interest" description="Disordered" evidence="7">
    <location>
        <begin position="27"/>
        <end position="65"/>
    </location>
</feature>
<feature type="compositionally biased region" description="Basic and acidic residues" evidence="7">
    <location>
        <begin position="354"/>
        <end position="367"/>
    </location>
</feature>
<dbReference type="PANTHER" id="PTHR40626">
    <property type="entry name" value="MIP31509P"/>
    <property type="match status" value="1"/>
</dbReference>
<dbReference type="Pfam" id="PF04082">
    <property type="entry name" value="Fungal_trans"/>
    <property type="match status" value="1"/>
</dbReference>
<dbReference type="Proteomes" id="UP001149954">
    <property type="component" value="Unassembled WGS sequence"/>
</dbReference>
<evidence type="ECO:0000256" key="4">
    <source>
        <dbReference type="ARBA" id="ARBA00022771"/>
    </source>
</evidence>
<evidence type="ECO:0000256" key="2">
    <source>
        <dbReference type="ARBA" id="ARBA00022723"/>
    </source>
</evidence>
<proteinExistence type="predicted"/>
<dbReference type="GO" id="GO:0000785">
    <property type="term" value="C:chromatin"/>
    <property type="evidence" value="ECO:0007669"/>
    <property type="project" value="TreeGrafter"/>
</dbReference>
<dbReference type="CDD" id="cd12148">
    <property type="entry name" value="fungal_TF_MHR"/>
    <property type="match status" value="1"/>
</dbReference>
<evidence type="ECO:0000256" key="5">
    <source>
        <dbReference type="ARBA" id="ARBA00022833"/>
    </source>
</evidence>
<dbReference type="PANTHER" id="PTHR40626:SF22">
    <property type="entry name" value="C2H2-TYPE DOMAIN-CONTAINING PROTEIN"/>
    <property type="match status" value="1"/>
</dbReference>
<organism evidence="9 10">
    <name type="scientific">Penicillium fimorum</name>
    <dbReference type="NCBI Taxonomy" id="1882269"/>
    <lineage>
        <taxon>Eukaryota</taxon>
        <taxon>Fungi</taxon>
        <taxon>Dikarya</taxon>
        <taxon>Ascomycota</taxon>
        <taxon>Pezizomycotina</taxon>
        <taxon>Eurotiomycetes</taxon>
        <taxon>Eurotiomycetidae</taxon>
        <taxon>Eurotiales</taxon>
        <taxon>Aspergillaceae</taxon>
        <taxon>Penicillium</taxon>
    </lineage>
</organism>
<name>A0A9W9XZN9_9EURO</name>
<dbReference type="EMBL" id="JAPWDS010000002">
    <property type="protein sequence ID" value="KAJ5513158.1"/>
    <property type="molecule type" value="Genomic_DNA"/>
</dbReference>
<keyword evidence="5" id="KW-0862">Zinc</keyword>
<sequence>MRELVRPYTQIADTITDSGDLLVRHERLSHPGSREQDETRGARPSKRPRHSLHTQSVTQNDKDLNAGFYEPQSLVGIGVSAEETGAQYFEPVYAGSSEATGISLEEVNDLSQHLNQDGFPEQQFNNSNDLSPNLSTQFQAQLIETLFSDSFQDLAAFMDNHTLLADDFTSFISPTERLDFPLLDHYNDTECITPVLGADLGTVSTQQRTETDTFSRLGSRLPSLQPDDDTPRALQIARTVNLFERISTQTRNVFIAKLEKFAAVVPESFQMPSRLAMCRYLTAYLKGFHEHMPFLHIPTISAEGCCIELVLAIASIGAQYCFEPERTVQLFQTSHIIARERIRRHDALSVSHASHSDNDRLSRERSSHNNYNQSVQYNENTIQTAQALLLLMAEATWSNHRTILREALAIQSILATLVRDDGLKTTPLPENTTWENWATYESTKRTKWIVFCFFNLHTIVYNIPSPILSSDVDGMLLPCQFATFRTTSENKWQTLKDKEHEIWFKDAFSRLFQESFNTTHIAPNSTLGNYILAHALIQHIYLVREVSRHRRKDMPEEDIVSIELALRNWKSMWKHTPDSSIDPSNPAGPVSFNSTALLRLAYIRLHADIGPGRALHTRDPVQISNAFLNAQIISRTPRLLRAVLHSAHALSIPVRIGVHLVAQTQNFRWSIQHSLATLECAFLLSKWLEALSSPTAIQTMTPGEHRMVMLVKTILDETDFAVPSNFTVGSPAGMKLLSANVLRVWAKIFHGPAQIWAIVDIVRVSLELCADLVENM</sequence>
<reference evidence="9" key="1">
    <citation type="submission" date="2022-12" db="EMBL/GenBank/DDBJ databases">
        <authorList>
            <person name="Petersen C."/>
        </authorList>
    </citation>
    <scope>NUCLEOTIDE SEQUENCE</scope>
    <source>
        <strain evidence="9">IBT 29495</strain>
    </source>
</reference>
<gene>
    <name evidence="9" type="ORF">N7463_002710</name>
</gene>
<accession>A0A9W9XZN9</accession>
<comment type="subcellular location">
    <subcellularLocation>
        <location evidence="1">Nucleus</location>
    </subcellularLocation>
</comment>
<evidence type="ECO:0000256" key="7">
    <source>
        <dbReference type="SAM" id="MobiDB-lite"/>
    </source>
</evidence>
<dbReference type="InterPro" id="IPR007219">
    <property type="entry name" value="XnlR_reg_dom"/>
</dbReference>
<evidence type="ECO:0000313" key="9">
    <source>
        <dbReference type="EMBL" id="KAJ5513158.1"/>
    </source>
</evidence>
<evidence type="ECO:0000259" key="8">
    <source>
        <dbReference type="Pfam" id="PF04082"/>
    </source>
</evidence>
<dbReference type="OrthoDB" id="654211at2759"/>
<keyword evidence="3" id="KW-0677">Repeat</keyword>
<keyword evidence="2" id="KW-0479">Metal-binding</keyword>
<keyword evidence="6" id="KW-0539">Nucleus</keyword>
<evidence type="ECO:0000256" key="3">
    <source>
        <dbReference type="ARBA" id="ARBA00022737"/>
    </source>
</evidence>
<keyword evidence="4" id="KW-0863">Zinc-finger</keyword>
<evidence type="ECO:0000256" key="1">
    <source>
        <dbReference type="ARBA" id="ARBA00004123"/>
    </source>
</evidence>
<keyword evidence="10" id="KW-1185">Reference proteome</keyword>
<dbReference type="GO" id="GO:0006351">
    <property type="term" value="P:DNA-templated transcription"/>
    <property type="evidence" value="ECO:0007669"/>
    <property type="project" value="InterPro"/>
</dbReference>
<feature type="compositionally biased region" description="Basic and acidic residues" evidence="7">
    <location>
        <begin position="27"/>
        <end position="41"/>
    </location>
</feature>
<dbReference type="GO" id="GO:0005634">
    <property type="term" value="C:nucleus"/>
    <property type="evidence" value="ECO:0007669"/>
    <property type="project" value="UniProtKB-SubCell"/>
</dbReference>
<reference evidence="9" key="2">
    <citation type="journal article" date="2023" name="IMA Fungus">
        <title>Comparative genomic study of the Penicillium genus elucidates a diverse pangenome and 15 lateral gene transfer events.</title>
        <authorList>
            <person name="Petersen C."/>
            <person name="Sorensen T."/>
            <person name="Nielsen M.R."/>
            <person name="Sondergaard T.E."/>
            <person name="Sorensen J.L."/>
            <person name="Fitzpatrick D.A."/>
            <person name="Frisvad J.C."/>
            <person name="Nielsen K.L."/>
        </authorList>
    </citation>
    <scope>NUCLEOTIDE SEQUENCE</scope>
    <source>
        <strain evidence="9">IBT 29495</strain>
    </source>
</reference>
<dbReference type="InterPro" id="IPR051059">
    <property type="entry name" value="VerF-like"/>
</dbReference>
<dbReference type="GO" id="GO:0000978">
    <property type="term" value="F:RNA polymerase II cis-regulatory region sequence-specific DNA binding"/>
    <property type="evidence" value="ECO:0007669"/>
    <property type="project" value="InterPro"/>
</dbReference>
<protein>
    <recommendedName>
        <fullName evidence="8">Xylanolytic transcriptional activator regulatory domain-containing protein</fullName>
    </recommendedName>
</protein>
<dbReference type="GO" id="GO:0000981">
    <property type="term" value="F:DNA-binding transcription factor activity, RNA polymerase II-specific"/>
    <property type="evidence" value="ECO:0007669"/>
    <property type="project" value="InterPro"/>
</dbReference>